<dbReference type="GO" id="GO:0006355">
    <property type="term" value="P:regulation of DNA-templated transcription"/>
    <property type="evidence" value="ECO:0007669"/>
    <property type="project" value="InterPro"/>
</dbReference>
<evidence type="ECO:0000256" key="5">
    <source>
        <dbReference type="RuleBase" id="RU367127"/>
    </source>
</evidence>
<feature type="compositionally biased region" description="Basic residues" evidence="6">
    <location>
        <begin position="111"/>
        <end position="121"/>
    </location>
</feature>
<dbReference type="InterPro" id="IPR014977">
    <property type="entry name" value="WRC_dom"/>
</dbReference>
<dbReference type="GO" id="GO:0005524">
    <property type="term" value="F:ATP binding"/>
    <property type="evidence" value="ECO:0007669"/>
    <property type="project" value="UniProtKB-UniRule"/>
</dbReference>
<dbReference type="InterPro" id="IPR014978">
    <property type="entry name" value="Gln-Leu-Gln_QLQ"/>
</dbReference>
<keyword evidence="5" id="KW-0805">Transcription regulation</keyword>
<organism evidence="9 10">
    <name type="scientific">Rhododendron simsii</name>
    <name type="common">Sims's rhododendron</name>
    <dbReference type="NCBI Taxonomy" id="118357"/>
    <lineage>
        <taxon>Eukaryota</taxon>
        <taxon>Viridiplantae</taxon>
        <taxon>Streptophyta</taxon>
        <taxon>Embryophyta</taxon>
        <taxon>Tracheophyta</taxon>
        <taxon>Spermatophyta</taxon>
        <taxon>Magnoliopsida</taxon>
        <taxon>eudicotyledons</taxon>
        <taxon>Gunneridae</taxon>
        <taxon>Pentapetalae</taxon>
        <taxon>asterids</taxon>
        <taxon>Ericales</taxon>
        <taxon>Ericaceae</taxon>
        <taxon>Ericoideae</taxon>
        <taxon>Rhodoreae</taxon>
        <taxon>Rhododendron</taxon>
    </lineage>
</organism>
<feature type="compositionally biased region" description="Polar residues" evidence="6">
    <location>
        <begin position="125"/>
        <end position="134"/>
    </location>
</feature>
<proteinExistence type="inferred from homology"/>
<dbReference type="Pfam" id="PF08879">
    <property type="entry name" value="WRC"/>
    <property type="match status" value="1"/>
</dbReference>
<dbReference type="GO" id="GO:0099402">
    <property type="term" value="P:plant organ development"/>
    <property type="evidence" value="ECO:0007669"/>
    <property type="project" value="UniProtKB-ARBA"/>
</dbReference>
<dbReference type="OrthoDB" id="1927209at2759"/>
<dbReference type="GO" id="GO:0006351">
    <property type="term" value="P:DNA-templated transcription"/>
    <property type="evidence" value="ECO:0007669"/>
    <property type="project" value="UniProtKB-UniRule"/>
</dbReference>
<evidence type="ECO:0000256" key="1">
    <source>
        <dbReference type="ARBA" id="ARBA00004123"/>
    </source>
</evidence>
<evidence type="ECO:0000313" key="10">
    <source>
        <dbReference type="Proteomes" id="UP000626092"/>
    </source>
</evidence>
<name>A0A834GQL7_RHOSS</name>
<evidence type="ECO:0000256" key="6">
    <source>
        <dbReference type="SAM" id="MobiDB-lite"/>
    </source>
</evidence>
<feature type="domain" description="WRC" evidence="8">
    <location>
        <begin position="81"/>
        <end position="125"/>
    </location>
</feature>
<feature type="region of interest" description="Disordered" evidence="6">
    <location>
        <begin position="341"/>
        <end position="361"/>
    </location>
</feature>
<dbReference type="PROSITE" id="PS51666">
    <property type="entry name" value="QLQ"/>
    <property type="match status" value="1"/>
</dbReference>
<feature type="short sequence motif" description="Bipartite nuclear localization signal" evidence="4">
    <location>
        <begin position="114"/>
        <end position="121"/>
    </location>
</feature>
<dbReference type="PROSITE" id="PS51667">
    <property type="entry name" value="WRC"/>
    <property type="match status" value="1"/>
</dbReference>
<dbReference type="Pfam" id="PF08880">
    <property type="entry name" value="QLQ"/>
    <property type="match status" value="1"/>
</dbReference>
<dbReference type="AlphaFoldDB" id="A0A834GQL7"/>
<keyword evidence="3 4" id="KW-0539">Nucleus</keyword>
<comment type="subcellular location">
    <subcellularLocation>
        <location evidence="1 4 5">Nucleus</location>
    </subcellularLocation>
</comment>
<feature type="domain" description="QLQ" evidence="7">
    <location>
        <begin position="20"/>
        <end position="55"/>
    </location>
</feature>
<evidence type="ECO:0000259" key="8">
    <source>
        <dbReference type="PROSITE" id="PS51667"/>
    </source>
</evidence>
<reference evidence="9" key="1">
    <citation type="submission" date="2019-11" db="EMBL/GenBank/DDBJ databases">
        <authorList>
            <person name="Liu Y."/>
            <person name="Hou J."/>
            <person name="Li T.-Q."/>
            <person name="Guan C.-H."/>
            <person name="Wu X."/>
            <person name="Wu H.-Z."/>
            <person name="Ling F."/>
            <person name="Zhang R."/>
            <person name="Shi X.-G."/>
            <person name="Ren J.-P."/>
            <person name="Chen E.-F."/>
            <person name="Sun J.-M."/>
        </authorList>
    </citation>
    <scope>NUCLEOTIDE SEQUENCE</scope>
    <source>
        <strain evidence="9">Adult_tree_wgs_1</strain>
        <tissue evidence="9">Leaves</tissue>
    </source>
</reference>
<dbReference type="PANTHER" id="PTHR31602:SF8">
    <property type="entry name" value="GROWTH-REGULATING FACTOR 5"/>
    <property type="match status" value="1"/>
</dbReference>
<protein>
    <recommendedName>
        <fullName evidence="5">Growth-regulating factor</fullName>
    </recommendedName>
</protein>
<keyword evidence="10" id="KW-1185">Reference proteome</keyword>
<feature type="region of interest" description="Disordered" evidence="6">
    <location>
        <begin position="110"/>
        <end position="152"/>
    </location>
</feature>
<dbReference type="GO" id="GO:0005634">
    <property type="term" value="C:nucleus"/>
    <property type="evidence" value="ECO:0007669"/>
    <property type="project" value="UniProtKB-SubCell"/>
</dbReference>
<dbReference type="SMART" id="SM00951">
    <property type="entry name" value="QLQ"/>
    <property type="match status" value="1"/>
</dbReference>
<evidence type="ECO:0000256" key="4">
    <source>
        <dbReference type="PROSITE-ProRule" id="PRU01002"/>
    </source>
</evidence>
<comment type="similarity">
    <text evidence="2 5">Belongs to the GRF family.</text>
</comment>
<dbReference type="InterPro" id="IPR031137">
    <property type="entry name" value="GRF"/>
</dbReference>
<keyword evidence="5" id="KW-0804">Transcription</keyword>
<comment type="caution">
    <text evidence="9">The sequence shown here is derived from an EMBL/GenBank/DDBJ whole genome shotgun (WGS) entry which is preliminary data.</text>
</comment>
<sequence length="361" mass="39972">MSGGESSSVAEGGAGGFRPPFTAMQWQELEHQALIYKYLVAGMAVPPDLVIPIRQSFDSISARFFHQSSLGYCSYYGKKIDPEPGRCRRTDGKKWRCSKDAYPDSKYCERHMHRGRNRSRKHVESQSTSQSLSAVISHGASGSTGGTGSFQNLPLQSIGDNKDSLLGSNASKWQMEPVSYGVNNKEYRHVYLHQHRSSECDLNPCAVMLDFRYFHGNQPEADKQGFLPEGSGGVRALGLDRNIDPSLIPSYGAHLQSDSCQPHMLQDFDLMSNSAMARQRQQHCFFGSDVGSLGALKQESHAIRPFWEDGGPKDRASWANLDDHGYEKNAFATTQLSISARSSYSPNGESTLKLRSTNTET</sequence>
<evidence type="ECO:0000313" key="9">
    <source>
        <dbReference type="EMBL" id="KAF7139493.1"/>
    </source>
</evidence>
<dbReference type="PANTHER" id="PTHR31602">
    <property type="entry name" value="GROWTH-REGULATING FACTOR 5"/>
    <property type="match status" value="1"/>
</dbReference>
<accession>A0A834GQL7</accession>
<comment type="function">
    <text evidence="5">Transcription activator.</text>
</comment>
<dbReference type="EMBL" id="WJXA01000007">
    <property type="protein sequence ID" value="KAF7139493.1"/>
    <property type="molecule type" value="Genomic_DNA"/>
</dbReference>
<evidence type="ECO:0000256" key="2">
    <source>
        <dbReference type="ARBA" id="ARBA00008122"/>
    </source>
</evidence>
<dbReference type="Proteomes" id="UP000626092">
    <property type="component" value="Unassembled WGS sequence"/>
</dbReference>
<gene>
    <name evidence="9" type="ORF">RHSIM_Rhsim07G0138200</name>
</gene>
<feature type="short sequence motif" description="Bipartite nuclear localization signal" evidence="4">
    <location>
        <begin position="86"/>
        <end position="96"/>
    </location>
</feature>
<evidence type="ECO:0000256" key="3">
    <source>
        <dbReference type="ARBA" id="ARBA00023242"/>
    </source>
</evidence>
<evidence type="ECO:0000259" key="7">
    <source>
        <dbReference type="PROSITE" id="PS51666"/>
    </source>
</evidence>
<keyword evidence="5" id="KW-0010">Activator</keyword>
<comment type="domain">
    <text evidence="5">The QLQ domain and WRC domain may be involved in protein-protein interaction and DNA-binding, respectively.</text>
</comment>